<name>A0A0F3K508_9GAMM</name>
<dbReference type="Proteomes" id="UP000033651">
    <property type="component" value="Unassembled WGS sequence"/>
</dbReference>
<dbReference type="AlphaFoldDB" id="A0A0F3K508"/>
<evidence type="ECO:0000313" key="1">
    <source>
        <dbReference type="EMBL" id="KJV26293.1"/>
    </source>
</evidence>
<evidence type="ECO:0008006" key="3">
    <source>
        <dbReference type="Google" id="ProtNLM"/>
    </source>
</evidence>
<evidence type="ECO:0000313" key="2">
    <source>
        <dbReference type="Proteomes" id="UP000033651"/>
    </source>
</evidence>
<proteinExistence type="predicted"/>
<protein>
    <recommendedName>
        <fullName evidence="3">LuxR family transcriptional regulator</fullName>
    </recommendedName>
</protein>
<dbReference type="EMBL" id="JZRB01000059">
    <property type="protein sequence ID" value="KJV26293.1"/>
    <property type="molecule type" value="Genomic_DNA"/>
</dbReference>
<accession>A0A0F3K508</accession>
<sequence length="156" mass="15856">MLAATLAASGAHAAPAASAPSPLFGRWAVDTSRMDMPPEARPKSVTLAFSDAGGGKVGLTVDIVFADGKTVHTVGTNPADGTSVPVVGSPEADAAAMEHPQANVLVMGLSMGGVPASTRVYAVAPDGKTMTEVVSFYTNEGKPAMRTHYFTRVASP</sequence>
<reference evidence="1 2" key="1">
    <citation type="submission" date="2015-03" db="EMBL/GenBank/DDBJ databases">
        <title>Draft genome sequence of Luteibacter yeojuensis strain SU11.</title>
        <authorList>
            <person name="Sulaiman J."/>
            <person name="Priya K."/>
            <person name="Chan K.-G."/>
        </authorList>
    </citation>
    <scope>NUCLEOTIDE SEQUENCE [LARGE SCALE GENOMIC DNA]</scope>
    <source>
        <strain evidence="1 2">SU11</strain>
    </source>
</reference>
<gene>
    <name evidence="1" type="ORF">VI08_18955</name>
</gene>
<dbReference type="PATRIC" id="fig|345309.4.peg.3602"/>
<comment type="caution">
    <text evidence="1">The sequence shown here is derived from an EMBL/GenBank/DDBJ whole genome shotgun (WGS) entry which is preliminary data.</text>
</comment>
<organism evidence="1 2">
    <name type="scientific">Luteibacter yeojuensis</name>
    <dbReference type="NCBI Taxonomy" id="345309"/>
    <lineage>
        <taxon>Bacteria</taxon>
        <taxon>Pseudomonadati</taxon>
        <taxon>Pseudomonadota</taxon>
        <taxon>Gammaproteobacteria</taxon>
        <taxon>Lysobacterales</taxon>
        <taxon>Rhodanobacteraceae</taxon>
        <taxon>Luteibacter</taxon>
    </lineage>
</organism>
<keyword evidence="2" id="KW-1185">Reference proteome</keyword>